<feature type="transmembrane region" description="Helical" evidence="7">
    <location>
        <begin position="242"/>
        <end position="260"/>
    </location>
</feature>
<feature type="transmembrane region" description="Helical" evidence="7">
    <location>
        <begin position="357"/>
        <end position="381"/>
    </location>
</feature>
<keyword evidence="4 7" id="KW-0812">Transmembrane</keyword>
<feature type="transmembrane region" description="Helical" evidence="7">
    <location>
        <begin position="47"/>
        <end position="66"/>
    </location>
</feature>
<evidence type="ECO:0000256" key="5">
    <source>
        <dbReference type="ARBA" id="ARBA00022989"/>
    </source>
</evidence>
<reference evidence="9 10" key="1">
    <citation type="submission" date="2017-04" db="EMBL/GenBank/DDBJ databases">
        <authorList>
            <person name="Afonso C.L."/>
            <person name="Miller P.J."/>
            <person name="Scott M.A."/>
            <person name="Spackman E."/>
            <person name="Goraichik I."/>
            <person name="Dimitrov K.M."/>
            <person name="Suarez D.L."/>
            <person name="Swayne D.E."/>
        </authorList>
    </citation>
    <scope>NUCLEOTIDE SEQUENCE [LARGE SCALE GENOMIC DNA]</scope>
    <source>
        <strain evidence="9 10">USBA 355</strain>
    </source>
</reference>
<dbReference type="PANTHER" id="PTHR33362:SF3">
    <property type="entry name" value="SIALIC ACID TRAP TRANSPORTER PERMEASE PROTEIN SIAT"/>
    <property type="match status" value="1"/>
</dbReference>
<dbReference type="GO" id="GO:0005886">
    <property type="term" value="C:plasma membrane"/>
    <property type="evidence" value="ECO:0007669"/>
    <property type="project" value="UniProtKB-SubCell"/>
</dbReference>
<evidence type="ECO:0000256" key="6">
    <source>
        <dbReference type="ARBA" id="ARBA00023136"/>
    </source>
</evidence>
<evidence type="ECO:0000313" key="9">
    <source>
        <dbReference type="EMBL" id="SME98125.1"/>
    </source>
</evidence>
<comment type="caution">
    <text evidence="7">Lacks conserved residue(s) required for the propagation of feature annotation.</text>
</comment>
<comment type="function">
    <text evidence="7">Part of the tripartite ATP-independent periplasmic (TRAP) transport system.</text>
</comment>
<evidence type="ECO:0000256" key="7">
    <source>
        <dbReference type="RuleBase" id="RU369079"/>
    </source>
</evidence>
<dbReference type="InterPro" id="IPR004681">
    <property type="entry name" value="TRAP_DctM"/>
</dbReference>
<sequence length="428" mass="44693">MTLALLFFSLAVFVGLEIPIAFALALAAVTYLLVGASVPMTLVVQRMAPGLDSFPLLAIPLFVLAGNLLNRAGIADRIFAFAVALVGHVRGGLAHVNVVASLIFAGMSGVAQADAAGLGTVEIKAMRQNGFSAPFSAAVTAASAIIGPIIPPSVIMVIYAVMAQVPLSDLFLAGILPGLGIGLLLMATIWFLAATGRIEAPVSPRPPLGEIRRSFVRALLALAAPAFLVAGMLAGAATPTELGAIIVIYAIVLGFANRELSLADLLKCFVDTLVASGVLVFIIAAAVPFGWVVAINNLPAALAEGLLGISHQPWVVLAMINLMLLVAGCFMETTAILLIAVPALLPVLIALDVDLVHFGLIVVFNLLVGAITPPFGVILFIMMDIAQISFRQIVRAILPFYVPLAAALLLITYWPELSLWLPHLVDGR</sequence>
<dbReference type="PANTHER" id="PTHR33362">
    <property type="entry name" value="SIALIC ACID TRAP TRANSPORTER PERMEASE PROTEIN SIAT-RELATED"/>
    <property type="match status" value="1"/>
</dbReference>
<feature type="transmembrane region" description="Helical" evidence="7">
    <location>
        <begin position="393"/>
        <end position="414"/>
    </location>
</feature>
<keyword evidence="6 7" id="KW-0472">Membrane</keyword>
<dbReference type="STRING" id="560819.SAMN05428998_102145"/>
<evidence type="ECO:0000256" key="2">
    <source>
        <dbReference type="ARBA" id="ARBA00022475"/>
    </source>
</evidence>
<feature type="transmembrane region" description="Helical" evidence="7">
    <location>
        <begin position="314"/>
        <end position="330"/>
    </location>
</feature>
<dbReference type="GO" id="GO:0022857">
    <property type="term" value="F:transmembrane transporter activity"/>
    <property type="evidence" value="ECO:0007669"/>
    <property type="project" value="UniProtKB-UniRule"/>
</dbReference>
<comment type="similarity">
    <text evidence="7">Belongs to the TRAP transporter large permease family.</text>
</comment>
<name>A0A1Y6BAQ5_9PROT</name>
<evidence type="ECO:0000259" key="8">
    <source>
        <dbReference type="Pfam" id="PF06808"/>
    </source>
</evidence>
<dbReference type="AlphaFoldDB" id="A0A1Y6BAQ5"/>
<keyword evidence="5 7" id="KW-1133">Transmembrane helix</keyword>
<dbReference type="Pfam" id="PF06808">
    <property type="entry name" value="DctM"/>
    <property type="match status" value="1"/>
</dbReference>
<keyword evidence="7" id="KW-0813">Transport</keyword>
<dbReference type="PIRSF" id="PIRSF006066">
    <property type="entry name" value="HI0050"/>
    <property type="match status" value="1"/>
</dbReference>
<keyword evidence="10" id="KW-1185">Reference proteome</keyword>
<keyword evidence="3 7" id="KW-0997">Cell inner membrane</keyword>
<comment type="subunit">
    <text evidence="7">The complex comprises the extracytoplasmic solute receptor protein and the two transmembrane proteins.</text>
</comment>
<comment type="subcellular location">
    <subcellularLocation>
        <location evidence="1 7">Cell inner membrane</location>
        <topology evidence="1 7">Multi-pass membrane protein</topology>
    </subcellularLocation>
</comment>
<dbReference type="NCBIfam" id="TIGR00786">
    <property type="entry name" value="dctM"/>
    <property type="match status" value="1"/>
</dbReference>
<evidence type="ECO:0000256" key="3">
    <source>
        <dbReference type="ARBA" id="ARBA00022519"/>
    </source>
</evidence>
<keyword evidence="2" id="KW-1003">Cell membrane</keyword>
<proteinExistence type="inferred from homology"/>
<accession>A0A1Y6BAQ5</accession>
<dbReference type="InterPro" id="IPR010656">
    <property type="entry name" value="DctM"/>
</dbReference>
<dbReference type="Proteomes" id="UP000192917">
    <property type="component" value="Unassembled WGS sequence"/>
</dbReference>
<dbReference type="EMBL" id="FWZX01000002">
    <property type="protein sequence ID" value="SME98125.1"/>
    <property type="molecule type" value="Genomic_DNA"/>
</dbReference>
<feature type="transmembrane region" description="Helical" evidence="7">
    <location>
        <begin position="272"/>
        <end position="294"/>
    </location>
</feature>
<feature type="transmembrane region" description="Helical" evidence="7">
    <location>
        <begin position="215"/>
        <end position="236"/>
    </location>
</feature>
<evidence type="ECO:0000256" key="4">
    <source>
        <dbReference type="ARBA" id="ARBA00022692"/>
    </source>
</evidence>
<organism evidence="9 10">
    <name type="scientific">Tistlia consotensis USBA 355</name>
    <dbReference type="NCBI Taxonomy" id="560819"/>
    <lineage>
        <taxon>Bacteria</taxon>
        <taxon>Pseudomonadati</taxon>
        <taxon>Pseudomonadota</taxon>
        <taxon>Alphaproteobacteria</taxon>
        <taxon>Rhodospirillales</taxon>
        <taxon>Rhodovibrionaceae</taxon>
        <taxon>Tistlia</taxon>
    </lineage>
</organism>
<evidence type="ECO:0000313" key="10">
    <source>
        <dbReference type="Proteomes" id="UP000192917"/>
    </source>
</evidence>
<gene>
    <name evidence="9" type="ORF">SAMN05428998_102145</name>
</gene>
<evidence type="ECO:0000256" key="1">
    <source>
        <dbReference type="ARBA" id="ARBA00004429"/>
    </source>
</evidence>
<protein>
    <recommendedName>
        <fullName evidence="7">TRAP transporter large permease protein</fullName>
    </recommendedName>
</protein>
<feature type="transmembrane region" description="Helical" evidence="7">
    <location>
        <begin position="135"/>
        <end position="159"/>
    </location>
</feature>
<feature type="domain" description="TRAP C4-dicarboxylate transport system permease DctM subunit" evidence="8">
    <location>
        <begin position="8"/>
        <end position="417"/>
    </location>
</feature>
<feature type="transmembrane region" description="Helical" evidence="7">
    <location>
        <begin position="335"/>
        <end position="351"/>
    </location>
</feature>
<dbReference type="RefSeq" id="WP_085121221.1">
    <property type="nucleotide sequence ID" value="NZ_FWZX01000002.1"/>
</dbReference>
<feature type="transmembrane region" description="Helical" evidence="7">
    <location>
        <begin position="171"/>
        <end position="194"/>
    </location>
</feature>